<protein>
    <submittedName>
        <fullName evidence="8">Cadherin domain-containing protein</fullName>
    </submittedName>
</protein>
<evidence type="ECO:0000256" key="2">
    <source>
        <dbReference type="ARBA" id="ARBA00022737"/>
    </source>
</evidence>
<dbReference type="GO" id="GO:0045296">
    <property type="term" value="F:cadherin binding"/>
    <property type="evidence" value="ECO:0007669"/>
    <property type="project" value="TreeGrafter"/>
</dbReference>
<evidence type="ECO:0000256" key="1">
    <source>
        <dbReference type="ARBA" id="ARBA00004370"/>
    </source>
</evidence>
<sequence>MCLGTQKDVHANIFYSRSVGKLSFEEKPLHNLTIEISDKGHPRLSINIHFIVQIIRVNENRFQPKFSKFAYEAEIYENEAIDSHVIDVLATDQDEKSIISYTLVGGDGIGYFRIDSAVGAIGSPQKPSTIWLAVG</sequence>
<evidence type="ECO:0000259" key="6">
    <source>
        <dbReference type="PROSITE" id="PS50268"/>
    </source>
</evidence>
<name>A0A915HZ27_ROMCU</name>
<dbReference type="AlphaFoldDB" id="A0A915HZ27"/>
<dbReference type="SUPFAM" id="SSF49313">
    <property type="entry name" value="Cadherin-like"/>
    <property type="match status" value="1"/>
</dbReference>
<evidence type="ECO:0000256" key="3">
    <source>
        <dbReference type="ARBA" id="ARBA00022837"/>
    </source>
</evidence>
<evidence type="ECO:0000313" key="7">
    <source>
        <dbReference type="Proteomes" id="UP000887565"/>
    </source>
</evidence>
<dbReference type="InterPro" id="IPR039808">
    <property type="entry name" value="Cadherin"/>
</dbReference>
<organism evidence="7 8">
    <name type="scientific">Romanomermis culicivorax</name>
    <name type="common">Nematode worm</name>
    <dbReference type="NCBI Taxonomy" id="13658"/>
    <lineage>
        <taxon>Eukaryota</taxon>
        <taxon>Metazoa</taxon>
        <taxon>Ecdysozoa</taxon>
        <taxon>Nematoda</taxon>
        <taxon>Enoplea</taxon>
        <taxon>Dorylaimia</taxon>
        <taxon>Mermithida</taxon>
        <taxon>Mermithoidea</taxon>
        <taxon>Mermithidae</taxon>
        <taxon>Romanomermis</taxon>
    </lineage>
</organism>
<dbReference type="GO" id="GO:0016342">
    <property type="term" value="C:catenin complex"/>
    <property type="evidence" value="ECO:0007669"/>
    <property type="project" value="TreeGrafter"/>
</dbReference>
<dbReference type="InterPro" id="IPR002126">
    <property type="entry name" value="Cadherin-like_dom"/>
</dbReference>
<evidence type="ECO:0000256" key="5">
    <source>
        <dbReference type="PROSITE-ProRule" id="PRU00043"/>
    </source>
</evidence>
<accession>A0A915HZ27</accession>
<proteinExistence type="predicted"/>
<dbReference type="GO" id="GO:0008013">
    <property type="term" value="F:beta-catenin binding"/>
    <property type="evidence" value="ECO:0007669"/>
    <property type="project" value="TreeGrafter"/>
</dbReference>
<dbReference type="WBParaSite" id="nRc.2.0.1.t07096-RA">
    <property type="protein sequence ID" value="nRc.2.0.1.t07096-RA"/>
    <property type="gene ID" value="nRc.2.0.1.g07096"/>
</dbReference>
<dbReference type="GO" id="GO:0005509">
    <property type="term" value="F:calcium ion binding"/>
    <property type="evidence" value="ECO:0007669"/>
    <property type="project" value="UniProtKB-UniRule"/>
</dbReference>
<keyword evidence="3 5" id="KW-0106">Calcium</keyword>
<dbReference type="GO" id="GO:0007156">
    <property type="term" value="P:homophilic cell adhesion via plasma membrane adhesion molecules"/>
    <property type="evidence" value="ECO:0007669"/>
    <property type="project" value="InterPro"/>
</dbReference>
<dbReference type="Gene3D" id="2.60.40.60">
    <property type="entry name" value="Cadherins"/>
    <property type="match status" value="2"/>
</dbReference>
<reference evidence="8" key="1">
    <citation type="submission" date="2022-11" db="UniProtKB">
        <authorList>
            <consortium name="WormBaseParasite"/>
        </authorList>
    </citation>
    <scope>IDENTIFICATION</scope>
</reference>
<feature type="domain" description="Cadherin" evidence="6">
    <location>
        <begin position="67"/>
        <end position="121"/>
    </location>
</feature>
<dbReference type="PANTHER" id="PTHR24027:SF438">
    <property type="entry name" value="CADHERIN 23"/>
    <property type="match status" value="1"/>
</dbReference>
<keyword evidence="7" id="KW-1185">Reference proteome</keyword>
<dbReference type="InterPro" id="IPR015919">
    <property type="entry name" value="Cadherin-like_sf"/>
</dbReference>
<evidence type="ECO:0000313" key="8">
    <source>
        <dbReference type="WBParaSite" id="nRc.2.0.1.t07096-RA"/>
    </source>
</evidence>
<keyword evidence="2" id="KW-0677">Repeat</keyword>
<dbReference type="Proteomes" id="UP000887565">
    <property type="component" value="Unplaced"/>
</dbReference>
<comment type="subcellular location">
    <subcellularLocation>
        <location evidence="1">Membrane</location>
    </subcellularLocation>
</comment>
<dbReference type="PANTHER" id="PTHR24027">
    <property type="entry name" value="CADHERIN-23"/>
    <property type="match status" value="1"/>
</dbReference>
<feature type="domain" description="Cadherin" evidence="6">
    <location>
        <begin position="22"/>
        <end position="66"/>
    </location>
</feature>
<dbReference type="PROSITE" id="PS50268">
    <property type="entry name" value="CADHERIN_2"/>
    <property type="match status" value="2"/>
</dbReference>
<dbReference type="CDD" id="cd11304">
    <property type="entry name" value="Cadherin_repeat"/>
    <property type="match status" value="2"/>
</dbReference>
<dbReference type="GO" id="GO:0016477">
    <property type="term" value="P:cell migration"/>
    <property type="evidence" value="ECO:0007669"/>
    <property type="project" value="TreeGrafter"/>
</dbReference>
<evidence type="ECO:0000256" key="4">
    <source>
        <dbReference type="ARBA" id="ARBA00023136"/>
    </source>
</evidence>
<keyword evidence="4" id="KW-0472">Membrane</keyword>